<organism evidence="1 2">
    <name type="scientific">Anas platyrhynchos</name>
    <name type="common">Mallard</name>
    <name type="synonym">Anas boschas</name>
    <dbReference type="NCBI Taxonomy" id="8839"/>
    <lineage>
        <taxon>Eukaryota</taxon>
        <taxon>Metazoa</taxon>
        <taxon>Chordata</taxon>
        <taxon>Craniata</taxon>
        <taxon>Vertebrata</taxon>
        <taxon>Euteleostomi</taxon>
        <taxon>Archelosauria</taxon>
        <taxon>Archosauria</taxon>
        <taxon>Dinosauria</taxon>
        <taxon>Saurischia</taxon>
        <taxon>Theropoda</taxon>
        <taxon>Coelurosauria</taxon>
        <taxon>Aves</taxon>
        <taxon>Neognathae</taxon>
        <taxon>Galloanserae</taxon>
        <taxon>Anseriformes</taxon>
        <taxon>Anatidae</taxon>
        <taxon>Anatinae</taxon>
        <taxon>Anas</taxon>
    </lineage>
</organism>
<evidence type="ECO:0000313" key="2">
    <source>
        <dbReference type="Proteomes" id="UP000296049"/>
    </source>
</evidence>
<dbReference type="EMBL" id="KB743929">
    <property type="protein sequence ID" value="EOA96583.1"/>
    <property type="molecule type" value="Genomic_DNA"/>
</dbReference>
<keyword evidence="2" id="KW-1185">Reference proteome</keyword>
<protein>
    <submittedName>
        <fullName evidence="1">Uncharacterized protein</fullName>
    </submittedName>
</protein>
<sequence length="252" mass="27846">MVEEICMVLCLTYHQTEEQPLSTTPKAPSVREGCATAVEPCLFCQKPRGHQEPRTGFGGCQTSATDFSGCSGMSLSMDPARCTCYTAWTSPWLQTLWGVCAPMWTHPQKKYKGVGKYPGRKLPESRRVLAWLSILFVLFPMHLFVATSDDQASQMFGPVFLDLLADLPSPRVLQRAPSKQVPWPQGHPALLSMDVCLGTLSFCLQRLRVLGWPPGCRCPPAQHAPEGCCNSQLCISALELYLVRPDMQGEGK</sequence>
<reference evidence="2" key="1">
    <citation type="journal article" date="2013" name="Nat. Genet.">
        <title>The duck genome and transcriptome provide insight into an avian influenza virus reservoir species.</title>
        <authorList>
            <person name="Huang Y."/>
            <person name="Li Y."/>
            <person name="Burt D.W."/>
            <person name="Chen H."/>
            <person name="Zhang Y."/>
            <person name="Qian W."/>
            <person name="Kim H."/>
            <person name="Gan S."/>
            <person name="Zhao Y."/>
            <person name="Li J."/>
            <person name="Yi K."/>
            <person name="Feng H."/>
            <person name="Zhu P."/>
            <person name="Li B."/>
            <person name="Liu Q."/>
            <person name="Fairley S."/>
            <person name="Magor K.E."/>
            <person name="Du Z."/>
            <person name="Hu X."/>
            <person name="Goodman L."/>
            <person name="Tafer H."/>
            <person name="Vignal A."/>
            <person name="Lee T."/>
            <person name="Kim K.W."/>
            <person name="Sheng Z."/>
            <person name="An Y."/>
            <person name="Searle S."/>
            <person name="Herrero J."/>
            <person name="Groenen M.A."/>
            <person name="Crooijmans R.P."/>
            <person name="Faraut T."/>
            <person name="Cai Q."/>
            <person name="Webster R.G."/>
            <person name="Aldridge J.R."/>
            <person name="Warren W.C."/>
            <person name="Bartschat S."/>
            <person name="Kehr S."/>
            <person name="Marz M."/>
            <person name="Stadler P.F."/>
            <person name="Smith J."/>
            <person name="Kraus R.H."/>
            <person name="Zhao Y."/>
            <person name="Ren L."/>
            <person name="Fei J."/>
            <person name="Morisson M."/>
            <person name="Kaiser P."/>
            <person name="Griffin D.K."/>
            <person name="Rao M."/>
            <person name="Pitel F."/>
            <person name="Wang J."/>
            <person name="Li N."/>
        </authorList>
    </citation>
    <scope>NUCLEOTIDE SEQUENCE [LARGE SCALE GENOMIC DNA]</scope>
</reference>
<proteinExistence type="predicted"/>
<gene>
    <name evidence="1" type="ORF">Anapl_17704</name>
</gene>
<dbReference type="AlphaFoldDB" id="R0KTH5"/>
<name>R0KTH5_ANAPL</name>
<accession>R0KTH5</accession>
<dbReference type="Proteomes" id="UP000296049">
    <property type="component" value="Unassembled WGS sequence"/>
</dbReference>
<evidence type="ECO:0000313" key="1">
    <source>
        <dbReference type="EMBL" id="EOA96583.1"/>
    </source>
</evidence>